<keyword evidence="2" id="KW-1185">Reference proteome</keyword>
<dbReference type="EMBL" id="FRAI01000015">
    <property type="protein sequence ID" value="SHK08455.1"/>
    <property type="molecule type" value="Genomic_DNA"/>
</dbReference>
<protein>
    <submittedName>
        <fullName evidence="1">Uncharacterized protein</fullName>
    </submittedName>
</protein>
<dbReference type="AlphaFoldDB" id="A0A1M6PKP1"/>
<name>A0A1M6PKP1_9FIRM</name>
<organism evidence="1 2">
    <name type="scientific">Anaerobranca californiensis DSM 14826</name>
    <dbReference type="NCBI Taxonomy" id="1120989"/>
    <lineage>
        <taxon>Bacteria</taxon>
        <taxon>Bacillati</taxon>
        <taxon>Bacillota</taxon>
        <taxon>Clostridia</taxon>
        <taxon>Eubacteriales</taxon>
        <taxon>Proteinivoracaceae</taxon>
        <taxon>Anaerobranca</taxon>
    </lineage>
</organism>
<dbReference type="STRING" id="1120989.SAMN02745227_01473"/>
<proteinExistence type="predicted"/>
<dbReference type="Proteomes" id="UP000243547">
    <property type="component" value="Unassembled WGS sequence"/>
</dbReference>
<evidence type="ECO:0000313" key="1">
    <source>
        <dbReference type="EMBL" id="SHK08455.1"/>
    </source>
</evidence>
<gene>
    <name evidence="1" type="ORF">SAMN02745227_01473</name>
</gene>
<reference evidence="2" key="1">
    <citation type="submission" date="2016-11" db="EMBL/GenBank/DDBJ databases">
        <authorList>
            <person name="Varghese N."/>
            <person name="Submissions S."/>
        </authorList>
    </citation>
    <scope>NUCLEOTIDE SEQUENCE [LARGE SCALE GENOMIC DNA]</scope>
    <source>
        <strain evidence="2">DSM 14826</strain>
    </source>
</reference>
<dbReference type="RefSeq" id="WP_084672471.1">
    <property type="nucleotide sequence ID" value="NZ_FRAI01000015.1"/>
</dbReference>
<sequence>MNGIEKINIEKNNNQTFIKILIDKNYDKELQVSTITDLAIQRLIELKHIGLAKGQRVVKS</sequence>
<evidence type="ECO:0000313" key="2">
    <source>
        <dbReference type="Proteomes" id="UP000243547"/>
    </source>
</evidence>
<accession>A0A1M6PKP1</accession>